<dbReference type="Gene3D" id="3.30.70.270">
    <property type="match status" value="1"/>
</dbReference>
<reference evidence="3 4" key="1">
    <citation type="submission" date="2020-08" db="EMBL/GenBank/DDBJ databases">
        <title>Genomic Encyclopedia of Type Strains, Phase IV (KMG-IV): sequencing the most valuable type-strain genomes for metagenomic binning, comparative biology and taxonomic classification.</title>
        <authorList>
            <person name="Goeker M."/>
        </authorList>
    </citation>
    <scope>NUCLEOTIDE SEQUENCE [LARGE SCALE GENOMIC DNA]</scope>
    <source>
        <strain evidence="3 4">DSM 27057</strain>
    </source>
</reference>
<evidence type="ECO:0000313" key="4">
    <source>
        <dbReference type="Proteomes" id="UP000548867"/>
    </source>
</evidence>
<evidence type="ECO:0000259" key="2">
    <source>
        <dbReference type="PROSITE" id="PS50887"/>
    </source>
</evidence>
<evidence type="ECO:0000313" key="3">
    <source>
        <dbReference type="EMBL" id="MBB3953445.1"/>
    </source>
</evidence>
<proteinExistence type="predicted"/>
<sequence length="458" mass="49611">MKAPMPFRHNLPAGIIPAVMQDHDEAGRDPLTGLLTLDASRERLAEWVEQGKSGAETGGGIPRVHAMLMGIRRFETINLAYGEATGDAALIEVATRIARLATESLNGPWFAARGPGGTFLLIVDEACSRERWHAFADQLADRIAQPIQRRAGTLRLSPRIALLRVLVGESAESAMDRLAQTLAVAQRDVARRVVWVDGETNRAGRTAAQLEADLLHAIDKGEIEVHYQPQFALDEEGNEHLSGAEALARWNHPKLGRIGAAALFAIADRADHLAPLSRHIAETALNAASAWPGHLRLSLNVTAADLAAVSFTFDLGKALGKSGFPTDRLTLEVTEQVLVADMSLAERSLSDLARLGIRIALDDFGAGFCNFHYLKTLPLHYLKLDRSMVDGITDDPRDLAVLRAIVAMAKALDLDVVAEGIETEAQRLTVAREGCSCYQGFVRAQPMPEAAFLALVRG</sequence>
<dbReference type="InterPro" id="IPR029787">
    <property type="entry name" value="Nucleotide_cyclase"/>
</dbReference>
<dbReference type="AlphaFoldDB" id="A0A7W6CDG5"/>
<feature type="domain" description="GGDEF" evidence="2">
    <location>
        <begin position="62"/>
        <end position="198"/>
    </location>
</feature>
<organism evidence="3 4">
    <name type="scientific">Novosphingobium sediminicola</name>
    <dbReference type="NCBI Taxonomy" id="563162"/>
    <lineage>
        <taxon>Bacteria</taxon>
        <taxon>Pseudomonadati</taxon>
        <taxon>Pseudomonadota</taxon>
        <taxon>Alphaproteobacteria</taxon>
        <taxon>Sphingomonadales</taxon>
        <taxon>Sphingomonadaceae</taxon>
        <taxon>Novosphingobium</taxon>
    </lineage>
</organism>
<accession>A0A7W6CDG5</accession>
<dbReference type="PANTHER" id="PTHR33121:SF79">
    <property type="entry name" value="CYCLIC DI-GMP PHOSPHODIESTERASE PDED-RELATED"/>
    <property type="match status" value="1"/>
</dbReference>
<keyword evidence="4" id="KW-1185">Reference proteome</keyword>
<dbReference type="CDD" id="cd01948">
    <property type="entry name" value="EAL"/>
    <property type="match status" value="1"/>
</dbReference>
<evidence type="ECO:0000259" key="1">
    <source>
        <dbReference type="PROSITE" id="PS50883"/>
    </source>
</evidence>
<name>A0A7W6CDG5_9SPHN</name>
<dbReference type="InterPro" id="IPR043128">
    <property type="entry name" value="Rev_trsase/Diguanyl_cyclase"/>
</dbReference>
<dbReference type="SUPFAM" id="SSF55073">
    <property type="entry name" value="Nucleotide cyclase"/>
    <property type="match status" value="1"/>
</dbReference>
<comment type="caution">
    <text evidence="3">The sequence shown here is derived from an EMBL/GenBank/DDBJ whole genome shotgun (WGS) entry which is preliminary data.</text>
</comment>
<dbReference type="Pfam" id="PF00990">
    <property type="entry name" value="GGDEF"/>
    <property type="match status" value="1"/>
</dbReference>
<dbReference type="GO" id="GO:0071111">
    <property type="term" value="F:cyclic-guanylate-specific phosphodiesterase activity"/>
    <property type="evidence" value="ECO:0007669"/>
    <property type="project" value="InterPro"/>
</dbReference>
<gene>
    <name evidence="3" type="ORF">GGR38_000357</name>
</gene>
<dbReference type="Proteomes" id="UP000548867">
    <property type="component" value="Unassembled WGS sequence"/>
</dbReference>
<dbReference type="SMART" id="SM00052">
    <property type="entry name" value="EAL"/>
    <property type="match status" value="1"/>
</dbReference>
<dbReference type="EMBL" id="JACIDX010000001">
    <property type="protein sequence ID" value="MBB3953445.1"/>
    <property type="molecule type" value="Genomic_DNA"/>
</dbReference>
<dbReference type="PROSITE" id="PS50883">
    <property type="entry name" value="EAL"/>
    <property type="match status" value="1"/>
</dbReference>
<dbReference type="InterPro" id="IPR001633">
    <property type="entry name" value="EAL_dom"/>
</dbReference>
<dbReference type="PROSITE" id="PS50887">
    <property type="entry name" value="GGDEF"/>
    <property type="match status" value="1"/>
</dbReference>
<dbReference type="SUPFAM" id="SSF141868">
    <property type="entry name" value="EAL domain-like"/>
    <property type="match status" value="1"/>
</dbReference>
<dbReference type="PANTHER" id="PTHR33121">
    <property type="entry name" value="CYCLIC DI-GMP PHOSPHODIESTERASE PDEF"/>
    <property type="match status" value="1"/>
</dbReference>
<dbReference type="InterPro" id="IPR050706">
    <property type="entry name" value="Cyclic-di-GMP_PDE-like"/>
</dbReference>
<dbReference type="Gene3D" id="3.20.20.450">
    <property type="entry name" value="EAL domain"/>
    <property type="match status" value="1"/>
</dbReference>
<dbReference type="Pfam" id="PF00563">
    <property type="entry name" value="EAL"/>
    <property type="match status" value="1"/>
</dbReference>
<protein>
    <submittedName>
        <fullName evidence="3">Putative signal transduction protein with EAL and GGDEF domain</fullName>
    </submittedName>
</protein>
<dbReference type="InterPro" id="IPR035919">
    <property type="entry name" value="EAL_sf"/>
</dbReference>
<dbReference type="SMART" id="SM00267">
    <property type="entry name" value="GGDEF"/>
    <property type="match status" value="1"/>
</dbReference>
<dbReference type="InterPro" id="IPR000160">
    <property type="entry name" value="GGDEF_dom"/>
</dbReference>
<feature type="domain" description="EAL" evidence="1">
    <location>
        <begin position="207"/>
        <end position="458"/>
    </location>
</feature>